<dbReference type="SUPFAM" id="SSF161098">
    <property type="entry name" value="MetI-like"/>
    <property type="match status" value="1"/>
</dbReference>
<evidence type="ECO:0000256" key="1">
    <source>
        <dbReference type="ARBA" id="ARBA00004651"/>
    </source>
</evidence>
<evidence type="ECO:0000313" key="9">
    <source>
        <dbReference type="EMBL" id="SJK85404.1"/>
    </source>
</evidence>
<dbReference type="Pfam" id="PF00528">
    <property type="entry name" value="BPD_transp_1"/>
    <property type="match status" value="1"/>
</dbReference>
<keyword evidence="5 7" id="KW-1133">Transmembrane helix</keyword>
<dbReference type="CDD" id="cd06261">
    <property type="entry name" value="TM_PBP2"/>
    <property type="match status" value="1"/>
</dbReference>
<dbReference type="Gene3D" id="1.10.3720.10">
    <property type="entry name" value="MetI-like"/>
    <property type="match status" value="1"/>
</dbReference>
<proteinExistence type="inferred from homology"/>
<evidence type="ECO:0000256" key="6">
    <source>
        <dbReference type="ARBA" id="ARBA00023136"/>
    </source>
</evidence>
<keyword evidence="10" id="KW-1185">Reference proteome</keyword>
<evidence type="ECO:0000256" key="5">
    <source>
        <dbReference type="ARBA" id="ARBA00022989"/>
    </source>
</evidence>
<evidence type="ECO:0000313" key="10">
    <source>
        <dbReference type="Proteomes" id="UP000187822"/>
    </source>
</evidence>
<feature type="transmembrane region" description="Helical" evidence="7">
    <location>
        <begin position="20"/>
        <end position="38"/>
    </location>
</feature>
<dbReference type="PANTHER" id="PTHR30193:SF37">
    <property type="entry name" value="INNER MEMBRANE ABC TRANSPORTER PERMEASE PROTEIN YCJO"/>
    <property type="match status" value="1"/>
</dbReference>
<dbReference type="GeneID" id="30928199"/>
<comment type="similarity">
    <text evidence="7">Belongs to the binding-protein-dependent transport system permease family.</text>
</comment>
<dbReference type="GO" id="GO:0055085">
    <property type="term" value="P:transmembrane transport"/>
    <property type="evidence" value="ECO:0007669"/>
    <property type="project" value="InterPro"/>
</dbReference>
<dbReference type="PANTHER" id="PTHR30193">
    <property type="entry name" value="ABC TRANSPORTER PERMEASE PROTEIN"/>
    <property type="match status" value="1"/>
</dbReference>
<dbReference type="Proteomes" id="UP000187822">
    <property type="component" value="Chromosome I"/>
</dbReference>
<dbReference type="RefSeq" id="WP_083705353.1">
    <property type="nucleotide sequence ID" value="NZ_LT719092.1"/>
</dbReference>
<dbReference type="InterPro" id="IPR051393">
    <property type="entry name" value="ABC_transporter_permease"/>
</dbReference>
<feature type="transmembrane region" description="Helical" evidence="7">
    <location>
        <begin position="163"/>
        <end position="183"/>
    </location>
</feature>
<gene>
    <name evidence="9" type="ORF">CPM_1617</name>
</gene>
<evidence type="ECO:0000259" key="8">
    <source>
        <dbReference type="PROSITE" id="PS50928"/>
    </source>
</evidence>
<keyword evidence="4 7" id="KW-0812">Transmembrane</keyword>
<organism evidence="9 10">
    <name type="scientific">Cuniculiplasma divulgatum</name>
    <dbReference type="NCBI Taxonomy" id="1673428"/>
    <lineage>
        <taxon>Archaea</taxon>
        <taxon>Methanobacteriati</taxon>
        <taxon>Thermoplasmatota</taxon>
        <taxon>Thermoplasmata</taxon>
        <taxon>Thermoplasmatales</taxon>
        <taxon>Cuniculiplasmataceae</taxon>
        <taxon>Cuniculiplasma</taxon>
    </lineage>
</organism>
<dbReference type="AlphaFoldDB" id="A0A1R4A8W4"/>
<evidence type="ECO:0000256" key="2">
    <source>
        <dbReference type="ARBA" id="ARBA00022448"/>
    </source>
</evidence>
<reference evidence="10" key="1">
    <citation type="submission" date="2016-06" db="EMBL/GenBank/DDBJ databases">
        <authorList>
            <person name="Toshchakov V.S."/>
        </authorList>
    </citation>
    <scope>NUCLEOTIDE SEQUENCE [LARGE SCALE GENOMIC DNA]</scope>
    <source>
        <strain>PM4 (JCM 30641</strain>
        <strain evidence="10">\VKM B-2940)</strain>
    </source>
</reference>
<feature type="transmembrane region" description="Helical" evidence="7">
    <location>
        <begin position="50"/>
        <end position="69"/>
    </location>
</feature>
<feature type="domain" description="ABC transmembrane type-1" evidence="8">
    <location>
        <begin position="77"/>
        <end position="290"/>
    </location>
</feature>
<feature type="transmembrane region" description="Helical" evidence="7">
    <location>
        <begin position="269"/>
        <end position="290"/>
    </location>
</feature>
<dbReference type="KEGG" id="cdiv:CPM_1617"/>
<feature type="transmembrane region" description="Helical" evidence="7">
    <location>
        <begin position="81"/>
        <end position="101"/>
    </location>
</feature>
<dbReference type="InterPro" id="IPR000515">
    <property type="entry name" value="MetI-like"/>
</dbReference>
<feature type="transmembrane region" description="Helical" evidence="7">
    <location>
        <begin position="222"/>
        <end position="243"/>
    </location>
</feature>
<keyword evidence="2 7" id="KW-0813">Transport</keyword>
<dbReference type="PROSITE" id="PS50928">
    <property type="entry name" value="ABC_TM1"/>
    <property type="match status" value="1"/>
</dbReference>
<dbReference type="OrthoDB" id="45815at2157"/>
<sequence length="301" mass="34234">MVETDDYKVKKKKVEYRSIVYILPAIIVLVFLDFYPIFESVYYSLTDFNSAHFFNFGFVGLANFIYVFTSSDLWTVIGNTLVWSIGSTVVMVPAGFALALIMNQKKMRGKTIYRTMYLFPWAFPAFITILVWSNMLAYTGGVANELLNVMGFKSLDWLTSPKYAMISLILVNFWLSFPYYTFVYTSAVQSIPQELYEAAEVNGYGSLRTLTSVTLPLLRRQIAFITIFGFIFTWNNFYVPFLLTGGGPGISTEILITYSYLQAFSYSNYALGAAYAVISIVILLVFVVVANHYTKMMTILD</sequence>
<name>A0A1R4A8W4_9ARCH</name>
<evidence type="ECO:0000256" key="4">
    <source>
        <dbReference type="ARBA" id="ARBA00022692"/>
    </source>
</evidence>
<protein>
    <submittedName>
        <fullName evidence="9">CUT1 family ABC transporter permease</fullName>
    </submittedName>
</protein>
<evidence type="ECO:0000256" key="3">
    <source>
        <dbReference type="ARBA" id="ARBA00022475"/>
    </source>
</evidence>
<keyword evidence="3" id="KW-1003">Cell membrane</keyword>
<dbReference type="SUPFAM" id="SSF160964">
    <property type="entry name" value="MalF N-terminal region-like"/>
    <property type="match status" value="1"/>
</dbReference>
<feature type="transmembrane region" description="Helical" evidence="7">
    <location>
        <begin position="121"/>
        <end position="143"/>
    </location>
</feature>
<keyword evidence="6 7" id="KW-0472">Membrane</keyword>
<dbReference type="InterPro" id="IPR035906">
    <property type="entry name" value="MetI-like_sf"/>
</dbReference>
<accession>A0A1R4A8W4</accession>
<evidence type="ECO:0000256" key="7">
    <source>
        <dbReference type="RuleBase" id="RU363032"/>
    </source>
</evidence>
<dbReference type="GO" id="GO:0005886">
    <property type="term" value="C:plasma membrane"/>
    <property type="evidence" value="ECO:0007669"/>
    <property type="project" value="UniProtKB-SubCell"/>
</dbReference>
<dbReference type="EMBL" id="LT719092">
    <property type="protein sequence ID" value="SJK85404.1"/>
    <property type="molecule type" value="Genomic_DNA"/>
</dbReference>
<comment type="subcellular location">
    <subcellularLocation>
        <location evidence="1 7">Cell membrane</location>
        <topology evidence="1 7">Multi-pass membrane protein</topology>
    </subcellularLocation>
</comment>
<dbReference type="STRING" id="1673428.CPM_1617"/>